<organism evidence="2 3">
    <name type="scientific">Psychrobacillus glaciei</name>
    <dbReference type="NCBI Taxonomy" id="2283160"/>
    <lineage>
        <taxon>Bacteria</taxon>
        <taxon>Bacillati</taxon>
        <taxon>Bacillota</taxon>
        <taxon>Bacilli</taxon>
        <taxon>Bacillales</taxon>
        <taxon>Bacillaceae</taxon>
        <taxon>Psychrobacillus</taxon>
    </lineage>
</organism>
<dbReference type="SUPFAM" id="SSF52266">
    <property type="entry name" value="SGNH hydrolase"/>
    <property type="match status" value="1"/>
</dbReference>
<evidence type="ECO:0000313" key="3">
    <source>
        <dbReference type="Proteomes" id="UP000325517"/>
    </source>
</evidence>
<dbReference type="KEGG" id="psyo:PB01_08745"/>
<dbReference type="GO" id="GO:0004622">
    <property type="term" value="F:phosphatidylcholine lysophospholipase activity"/>
    <property type="evidence" value="ECO:0007669"/>
    <property type="project" value="TreeGrafter"/>
</dbReference>
<dbReference type="InterPro" id="IPR051532">
    <property type="entry name" value="Ester_Hydrolysis_Enzymes"/>
</dbReference>
<gene>
    <name evidence="2" type="ORF">PB01_08745</name>
</gene>
<dbReference type="OrthoDB" id="252349at2"/>
<dbReference type="RefSeq" id="WP_151699844.1">
    <property type="nucleotide sequence ID" value="NZ_CP031223.1"/>
</dbReference>
<sequence length="268" mass="30657">MKYIFYLACIILLAGCEKQPSFAVDFTKKESISFEEYVIPFSFFPRTLQMVGIGDSLTKGVGDELKKEGYIGRVKTEFLQYKGIEDVVLTNTALRGRRSDQLLKLINKGDIDYAIRNADIMMITIGGNDLMKIVKKDLFNLKVESFEKGLVSFESNYMKIIDKIRKINSKGKIVLIGLYNPISIVAEESSEFDTIINEWNDTIENIAKDDENACFVPIVKLFDTNANLVYHTDFFHPNSKGYQLMEEKIINSLVECGFIDEQDRELLF</sequence>
<dbReference type="PANTHER" id="PTHR30383:SF27">
    <property type="entry name" value="SPORE GERMINATION LIPASE LIPC"/>
    <property type="match status" value="1"/>
</dbReference>
<proteinExistence type="predicted"/>
<feature type="domain" description="SGNH hydrolase-type esterase" evidence="1">
    <location>
        <begin position="53"/>
        <end position="244"/>
    </location>
</feature>
<dbReference type="Proteomes" id="UP000325517">
    <property type="component" value="Chromosome"/>
</dbReference>
<dbReference type="PROSITE" id="PS51257">
    <property type="entry name" value="PROKAR_LIPOPROTEIN"/>
    <property type="match status" value="1"/>
</dbReference>
<accession>A0A5J6SMG2</accession>
<dbReference type="AlphaFoldDB" id="A0A5J6SMG2"/>
<protein>
    <submittedName>
        <fullName evidence="2">GDSL family lipase</fullName>
    </submittedName>
</protein>
<dbReference type="Pfam" id="PF13472">
    <property type="entry name" value="Lipase_GDSL_2"/>
    <property type="match status" value="1"/>
</dbReference>
<evidence type="ECO:0000313" key="2">
    <source>
        <dbReference type="EMBL" id="QFF98912.1"/>
    </source>
</evidence>
<name>A0A5J6SMG2_9BACI</name>
<dbReference type="Gene3D" id="3.40.50.1110">
    <property type="entry name" value="SGNH hydrolase"/>
    <property type="match status" value="1"/>
</dbReference>
<keyword evidence="3" id="KW-1185">Reference proteome</keyword>
<dbReference type="InterPro" id="IPR013830">
    <property type="entry name" value="SGNH_hydro"/>
</dbReference>
<dbReference type="PANTHER" id="PTHR30383">
    <property type="entry name" value="THIOESTERASE 1/PROTEASE 1/LYSOPHOSPHOLIPASE L1"/>
    <property type="match status" value="1"/>
</dbReference>
<dbReference type="InterPro" id="IPR036514">
    <property type="entry name" value="SGNH_hydro_sf"/>
</dbReference>
<evidence type="ECO:0000259" key="1">
    <source>
        <dbReference type="Pfam" id="PF13472"/>
    </source>
</evidence>
<dbReference type="EMBL" id="CP031223">
    <property type="protein sequence ID" value="QFF98912.1"/>
    <property type="molecule type" value="Genomic_DNA"/>
</dbReference>
<reference evidence="2 3" key="1">
    <citation type="submission" date="2018-07" db="EMBL/GenBank/DDBJ databases">
        <title>Complete genome sequence of Psychrobacillus sp. PB01, isolated from iceberg, and comparative genome analysis of Psychrobacillus strains.</title>
        <authorList>
            <person name="Lee P.C."/>
        </authorList>
    </citation>
    <scope>NUCLEOTIDE SEQUENCE [LARGE SCALE GENOMIC DNA]</scope>
    <source>
        <strain evidence="2 3">PB01</strain>
    </source>
</reference>